<dbReference type="EMBL" id="CAUYUJ010022296">
    <property type="protein sequence ID" value="CAK0909960.1"/>
    <property type="molecule type" value="Genomic_DNA"/>
</dbReference>
<gene>
    <name evidence="2" type="ORF">PCOR1329_LOCUS84251</name>
</gene>
<evidence type="ECO:0000256" key="1">
    <source>
        <dbReference type="SAM" id="MobiDB-lite"/>
    </source>
</evidence>
<organism evidence="2 3">
    <name type="scientific">Prorocentrum cordatum</name>
    <dbReference type="NCBI Taxonomy" id="2364126"/>
    <lineage>
        <taxon>Eukaryota</taxon>
        <taxon>Sar</taxon>
        <taxon>Alveolata</taxon>
        <taxon>Dinophyceae</taxon>
        <taxon>Prorocentrales</taxon>
        <taxon>Prorocentraceae</taxon>
        <taxon>Prorocentrum</taxon>
    </lineage>
</organism>
<keyword evidence="3" id="KW-1185">Reference proteome</keyword>
<accession>A0ABN9YEQ6</accession>
<evidence type="ECO:0000313" key="3">
    <source>
        <dbReference type="Proteomes" id="UP001189429"/>
    </source>
</evidence>
<proteinExistence type="predicted"/>
<reference evidence="2" key="1">
    <citation type="submission" date="2023-10" db="EMBL/GenBank/DDBJ databases">
        <authorList>
            <person name="Chen Y."/>
            <person name="Shah S."/>
            <person name="Dougan E. K."/>
            <person name="Thang M."/>
            <person name="Chan C."/>
        </authorList>
    </citation>
    <scope>NUCLEOTIDE SEQUENCE [LARGE SCALE GENOMIC DNA]</scope>
</reference>
<feature type="non-terminal residue" evidence="2">
    <location>
        <position position="1"/>
    </location>
</feature>
<feature type="non-terminal residue" evidence="2">
    <location>
        <position position="167"/>
    </location>
</feature>
<evidence type="ECO:0000313" key="2">
    <source>
        <dbReference type="EMBL" id="CAK0909960.1"/>
    </source>
</evidence>
<name>A0ABN9YEQ6_9DINO</name>
<dbReference type="Proteomes" id="UP001189429">
    <property type="component" value="Unassembled WGS sequence"/>
</dbReference>
<comment type="caution">
    <text evidence="2">The sequence shown here is derived from an EMBL/GenBank/DDBJ whole genome shotgun (WGS) entry which is preliminary data.</text>
</comment>
<feature type="region of interest" description="Disordered" evidence="1">
    <location>
        <begin position="1"/>
        <end position="51"/>
    </location>
</feature>
<sequence>DHLADACPSPDRGPRAPDAFPEGARPPEAEAVQPRPRRPRADAAAASAGGGGRRFYRAEDASVAGGHLFTFLPSLEGKWSGHQVVPAAARGRQVTSSFEVSFEESRWRVRTSTAGAGGCAKVRQATLEPHGHGRCRVAAEGAPREAAYEERCGDLFATLTERCPWTR</sequence>
<protein>
    <submittedName>
        <fullName evidence="2">Uncharacterized protein</fullName>
    </submittedName>
</protein>